<dbReference type="EMBL" id="WEID01000005">
    <property type="protein sequence ID" value="KAB8139253.1"/>
    <property type="molecule type" value="Genomic_DNA"/>
</dbReference>
<evidence type="ECO:0000313" key="2">
    <source>
        <dbReference type="Proteomes" id="UP000480246"/>
    </source>
</evidence>
<proteinExistence type="predicted"/>
<accession>A0A7C8GVM5</accession>
<dbReference type="Pfam" id="PF13385">
    <property type="entry name" value="Laminin_G_3"/>
    <property type="match status" value="1"/>
</dbReference>
<reference evidence="1 2" key="1">
    <citation type="submission" date="2019-10" db="EMBL/GenBank/DDBJ databases">
        <title>Gracilibacillus sp. nov. isolated from rice seeds.</title>
        <authorList>
            <person name="He S."/>
        </authorList>
    </citation>
    <scope>NUCLEOTIDE SEQUENCE [LARGE SCALE GENOMIC DNA]</scope>
    <source>
        <strain evidence="1 2">TD8</strain>
    </source>
</reference>
<organism evidence="1 2">
    <name type="scientific">Gracilibacillus oryzae</name>
    <dbReference type="NCBI Taxonomy" id="1672701"/>
    <lineage>
        <taxon>Bacteria</taxon>
        <taxon>Bacillati</taxon>
        <taxon>Bacillota</taxon>
        <taxon>Bacilli</taxon>
        <taxon>Bacillales</taxon>
        <taxon>Bacillaceae</taxon>
        <taxon>Gracilibacillus</taxon>
    </lineage>
</organism>
<protein>
    <submittedName>
        <fullName evidence="1">LamG domain-containing protein</fullName>
    </submittedName>
</protein>
<dbReference type="AlphaFoldDB" id="A0A7C8GVM5"/>
<dbReference type="InterPro" id="IPR013320">
    <property type="entry name" value="ConA-like_dom_sf"/>
</dbReference>
<sequence>MKNVQIGDSYLNFDGNNDYISIDAYGELSEVTFEIECFVNSFDEHTSVIGNFNHSLNKGLNIIPNKPDRVQIYHGDGVSDYNATNSRTYIYTTVQSKKWMHLAISYRNNTITIFKDGEIIGVLNKTVDLTNLSVIIGRWASTYSGYYFDGYLTNARMWNVARTQQEIQETMWQKLSGSEANLIGNWLMNEGVGEVINDNTSNNKIGTLHGPTWKKSQLDEISIWDGNKYRKVRGFIVNSTGELVEFYRPVTNHTNFTTHSGMALHATQTLTKSEMNTGFAVLSVANAAGFFIGQEISINDGDHSEVVRIIDINGNELTITPLQNAYKRNAIVGRSIAEVNDKLSFKSRITYSVSII</sequence>
<keyword evidence="2" id="KW-1185">Reference proteome</keyword>
<evidence type="ECO:0000313" key="1">
    <source>
        <dbReference type="EMBL" id="KAB8139253.1"/>
    </source>
</evidence>
<dbReference type="OrthoDB" id="158463at2"/>
<dbReference type="RefSeq" id="WP_153400930.1">
    <property type="nucleotide sequence ID" value="NZ_ML762424.1"/>
</dbReference>
<dbReference type="SUPFAM" id="SSF49899">
    <property type="entry name" value="Concanavalin A-like lectins/glucanases"/>
    <property type="match status" value="1"/>
</dbReference>
<comment type="caution">
    <text evidence="1">The sequence shown here is derived from an EMBL/GenBank/DDBJ whole genome shotgun (WGS) entry which is preliminary data.</text>
</comment>
<name>A0A7C8GVM5_9BACI</name>
<dbReference type="Gene3D" id="2.60.120.200">
    <property type="match status" value="1"/>
</dbReference>
<gene>
    <name evidence="1" type="ORF">F9U64_01115</name>
</gene>
<dbReference type="Proteomes" id="UP000480246">
    <property type="component" value="Unassembled WGS sequence"/>
</dbReference>